<dbReference type="EMBL" id="MU253846">
    <property type="protein sequence ID" value="KAG9245458.1"/>
    <property type="molecule type" value="Genomic_DNA"/>
</dbReference>
<sequence>MSQDPASDPTHDGSARLPYSDGSPDRHVVECKLHSDKTAEVERGIQYNYDGGYLDRGVRIITDAIETWMFGPAAVPSAVKVLKSRVKQYVHISTIILYDNYELHTDRTLNDENVPCFDVDARGASKSGYQYNKRSVEIATEKSGLPRLFVRLGIILGPREASMTERERLTWWLHHIEKGVLTLVPKQKEIKMQLVDACDLANFVLDTIVKKLVGAYNIIEKYDDTYLSWCTLARSPGMLRIWRRKAAKILSTP</sequence>
<evidence type="ECO:0000313" key="3">
    <source>
        <dbReference type="Proteomes" id="UP000887226"/>
    </source>
</evidence>
<proteinExistence type="predicted"/>
<dbReference type="SUPFAM" id="SSF51735">
    <property type="entry name" value="NAD(P)-binding Rossmann-fold domains"/>
    <property type="match status" value="1"/>
</dbReference>
<gene>
    <name evidence="2" type="ORF">BJ878DRAFT_547993</name>
</gene>
<dbReference type="OrthoDB" id="419598at2759"/>
<organism evidence="2 3">
    <name type="scientific">Calycina marina</name>
    <dbReference type="NCBI Taxonomy" id="1763456"/>
    <lineage>
        <taxon>Eukaryota</taxon>
        <taxon>Fungi</taxon>
        <taxon>Dikarya</taxon>
        <taxon>Ascomycota</taxon>
        <taxon>Pezizomycotina</taxon>
        <taxon>Leotiomycetes</taxon>
        <taxon>Helotiales</taxon>
        <taxon>Pezizellaceae</taxon>
        <taxon>Calycina</taxon>
    </lineage>
</organism>
<evidence type="ECO:0008006" key="4">
    <source>
        <dbReference type="Google" id="ProtNLM"/>
    </source>
</evidence>
<protein>
    <recommendedName>
        <fullName evidence="4">Thioester reductase (TE) domain-containing protein</fullName>
    </recommendedName>
</protein>
<evidence type="ECO:0000313" key="2">
    <source>
        <dbReference type="EMBL" id="KAG9245458.1"/>
    </source>
</evidence>
<dbReference type="InterPro" id="IPR036291">
    <property type="entry name" value="NAD(P)-bd_dom_sf"/>
</dbReference>
<keyword evidence="3" id="KW-1185">Reference proteome</keyword>
<reference evidence="2" key="1">
    <citation type="journal article" date="2021" name="IMA Fungus">
        <title>Genomic characterization of three marine fungi, including Emericellopsis atlantica sp. nov. with signatures of a generalist lifestyle and marine biomass degradation.</title>
        <authorList>
            <person name="Hagestad O.C."/>
            <person name="Hou L."/>
            <person name="Andersen J.H."/>
            <person name="Hansen E.H."/>
            <person name="Altermark B."/>
            <person name="Li C."/>
            <person name="Kuhnert E."/>
            <person name="Cox R.J."/>
            <person name="Crous P.W."/>
            <person name="Spatafora J.W."/>
            <person name="Lail K."/>
            <person name="Amirebrahimi M."/>
            <person name="Lipzen A."/>
            <person name="Pangilinan J."/>
            <person name="Andreopoulos W."/>
            <person name="Hayes R.D."/>
            <person name="Ng V."/>
            <person name="Grigoriev I.V."/>
            <person name="Jackson S.A."/>
            <person name="Sutton T.D.S."/>
            <person name="Dobson A.D.W."/>
            <person name="Rama T."/>
        </authorList>
    </citation>
    <scope>NUCLEOTIDE SEQUENCE</scope>
    <source>
        <strain evidence="2">TRa3180A</strain>
    </source>
</reference>
<dbReference type="Gene3D" id="3.40.50.720">
    <property type="entry name" value="NAD(P)-binding Rossmann-like Domain"/>
    <property type="match status" value="1"/>
</dbReference>
<evidence type="ECO:0000256" key="1">
    <source>
        <dbReference type="SAM" id="MobiDB-lite"/>
    </source>
</evidence>
<accession>A0A9P8CFR9</accession>
<dbReference type="Proteomes" id="UP000887226">
    <property type="component" value="Unassembled WGS sequence"/>
</dbReference>
<name>A0A9P8CFR9_9HELO</name>
<feature type="region of interest" description="Disordered" evidence="1">
    <location>
        <begin position="1"/>
        <end position="24"/>
    </location>
</feature>
<dbReference type="AlphaFoldDB" id="A0A9P8CFR9"/>
<comment type="caution">
    <text evidence="2">The sequence shown here is derived from an EMBL/GenBank/DDBJ whole genome shotgun (WGS) entry which is preliminary data.</text>
</comment>